<dbReference type="EMBL" id="JARQWQ010000061">
    <property type="protein sequence ID" value="KAK2555654.1"/>
    <property type="molecule type" value="Genomic_DNA"/>
</dbReference>
<evidence type="ECO:0000313" key="1">
    <source>
        <dbReference type="EMBL" id="KAK2555654.1"/>
    </source>
</evidence>
<name>A0AAD9Q6V0_ACRCE</name>
<sequence>MLGSGRCTTPRVNQYITRRIVTKPQAGLKQPRGKELPLLASHNAALPSSLDSFNEDPLFG</sequence>
<organism evidence="1 2">
    <name type="scientific">Acropora cervicornis</name>
    <name type="common">Staghorn coral</name>
    <dbReference type="NCBI Taxonomy" id="6130"/>
    <lineage>
        <taxon>Eukaryota</taxon>
        <taxon>Metazoa</taxon>
        <taxon>Cnidaria</taxon>
        <taxon>Anthozoa</taxon>
        <taxon>Hexacorallia</taxon>
        <taxon>Scleractinia</taxon>
        <taxon>Astrocoeniina</taxon>
        <taxon>Acroporidae</taxon>
        <taxon>Acropora</taxon>
    </lineage>
</organism>
<proteinExistence type="predicted"/>
<reference evidence="1" key="2">
    <citation type="journal article" date="2023" name="Science">
        <title>Genomic signatures of disease resistance in endangered staghorn corals.</title>
        <authorList>
            <person name="Vollmer S.V."/>
            <person name="Selwyn J.D."/>
            <person name="Despard B.A."/>
            <person name="Roesel C.L."/>
        </authorList>
    </citation>
    <scope>NUCLEOTIDE SEQUENCE</scope>
    <source>
        <strain evidence="1">K2</strain>
    </source>
</reference>
<gene>
    <name evidence="1" type="ORF">P5673_022678</name>
</gene>
<keyword evidence="2" id="KW-1185">Reference proteome</keyword>
<accession>A0AAD9Q6V0</accession>
<protein>
    <submittedName>
        <fullName evidence="1">Uncharacterized protein</fullName>
    </submittedName>
</protein>
<dbReference type="Proteomes" id="UP001249851">
    <property type="component" value="Unassembled WGS sequence"/>
</dbReference>
<comment type="caution">
    <text evidence="1">The sequence shown here is derived from an EMBL/GenBank/DDBJ whole genome shotgun (WGS) entry which is preliminary data.</text>
</comment>
<dbReference type="AlphaFoldDB" id="A0AAD9Q6V0"/>
<evidence type="ECO:0000313" key="2">
    <source>
        <dbReference type="Proteomes" id="UP001249851"/>
    </source>
</evidence>
<reference evidence="1" key="1">
    <citation type="journal article" date="2023" name="G3 (Bethesda)">
        <title>Whole genome assembly and annotation of the endangered Caribbean coral Acropora cervicornis.</title>
        <authorList>
            <person name="Selwyn J.D."/>
            <person name="Vollmer S.V."/>
        </authorList>
    </citation>
    <scope>NUCLEOTIDE SEQUENCE</scope>
    <source>
        <strain evidence="1">K2</strain>
    </source>
</reference>